<feature type="region of interest" description="Disordered" evidence="1">
    <location>
        <begin position="1"/>
        <end position="21"/>
    </location>
</feature>
<feature type="transmembrane region" description="Helical" evidence="2">
    <location>
        <begin position="104"/>
        <end position="126"/>
    </location>
</feature>
<dbReference type="RefSeq" id="XP_067922200.1">
    <property type="nucleotide sequence ID" value="XM_068065826.1"/>
</dbReference>
<evidence type="ECO:0000313" key="4">
    <source>
        <dbReference type="Proteomes" id="UP000221165"/>
    </source>
</evidence>
<name>A0A2C6KWU5_9APIC</name>
<protein>
    <recommendedName>
        <fullName evidence="5">Transmembrane protein</fullName>
    </recommendedName>
</protein>
<keyword evidence="2" id="KW-1133">Transmembrane helix</keyword>
<keyword evidence="2" id="KW-0472">Membrane</keyword>
<dbReference type="AlphaFoldDB" id="A0A2C6KWU5"/>
<dbReference type="EMBL" id="MIGC01002736">
    <property type="protein sequence ID" value="PHJ20512.1"/>
    <property type="molecule type" value="Genomic_DNA"/>
</dbReference>
<keyword evidence="4" id="KW-1185">Reference proteome</keyword>
<sequence length="207" mass="24149">MHVRKKHCMRSTTASKTRKDVAREQRRSSYLLSQCFIFLKSSPRSSSFLPLLFSPQPRPTFLSFLSLPLQSLFFSSFSFDPFTIQHTERKVFLSLLRTKAPSHISNALSSLFFFFSLSFSCRLFTLVDFSLHSPCKRLISLSFSSFHKEVFLSSPLLLDFSHSSSFGSSSWPSSLSVCLHLLRILRWVFAKRRRKRSRKMQEEESFY</sequence>
<reference evidence="3 4" key="1">
    <citation type="journal article" date="2017" name="Int. J. Parasitol.">
        <title>The genome of the protozoan parasite Cystoisospora suis and a reverse vaccinology approach to identify vaccine candidates.</title>
        <authorList>
            <person name="Palmieri N."/>
            <person name="Shrestha A."/>
            <person name="Ruttkowski B."/>
            <person name="Beck T."/>
            <person name="Vogl C."/>
            <person name="Tomley F."/>
            <person name="Blake D.P."/>
            <person name="Joachim A."/>
        </authorList>
    </citation>
    <scope>NUCLEOTIDE SEQUENCE [LARGE SCALE GENOMIC DNA]</scope>
    <source>
        <strain evidence="3 4">Wien I</strain>
    </source>
</reference>
<organism evidence="3 4">
    <name type="scientific">Cystoisospora suis</name>
    <dbReference type="NCBI Taxonomy" id="483139"/>
    <lineage>
        <taxon>Eukaryota</taxon>
        <taxon>Sar</taxon>
        <taxon>Alveolata</taxon>
        <taxon>Apicomplexa</taxon>
        <taxon>Conoidasida</taxon>
        <taxon>Coccidia</taxon>
        <taxon>Eucoccidiorida</taxon>
        <taxon>Eimeriorina</taxon>
        <taxon>Sarcocystidae</taxon>
        <taxon>Cystoisospora</taxon>
    </lineage>
</organism>
<feature type="transmembrane region" description="Helical" evidence="2">
    <location>
        <begin position="170"/>
        <end position="189"/>
    </location>
</feature>
<comment type="caution">
    <text evidence="3">The sequence shown here is derived from an EMBL/GenBank/DDBJ whole genome shotgun (WGS) entry which is preliminary data.</text>
</comment>
<evidence type="ECO:0000256" key="2">
    <source>
        <dbReference type="SAM" id="Phobius"/>
    </source>
</evidence>
<accession>A0A2C6KWU5</accession>
<dbReference type="VEuPathDB" id="ToxoDB:CSUI_005656"/>
<dbReference type="GeneID" id="94429037"/>
<evidence type="ECO:0000256" key="1">
    <source>
        <dbReference type="SAM" id="MobiDB-lite"/>
    </source>
</evidence>
<evidence type="ECO:0008006" key="5">
    <source>
        <dbReference type="Google" id="ProtNLM"/>
    </source>
</evidence>
<evidence type="ECO:0000313" key="3">
    <source>
        <dbReference type="EMBL" id="PHJ20512.1"/>
    </source>
</evidence>
<gene>
    <name evidence="3" type="ORF">CSUI_005656</name>
</gene>
<proteinExistence type="predicted"/>
<dbReference type="Proteomes" id="UP000221165">
    <property type="component" value="Unassembled WGS sequence"/>
</dbReference>
<keyword evidence="2" id="KW-0812">Transmembrane</keyword>